<dbReference type="EMBL" id="JACNIG010000405">
    <property type="protein sequence ID" value="MBC8434251.1"/>
    <property type="molecule type" value="Genomic_DNA"/>
</dbReference>
<proteinExistence type="predicted"/>
<evidence type="ECO:0000313" key="2">
    <source>
        <dbReference type="Proteomes" id="UP000605201"/>
    </source>
</evidence>
<protein>
    <recommendedName>
        <fullName evidence="3">Thioredoxin family protein</fullName>
    </recommendedName>
</protein>
<organism evidence="1 2">
    <name type="scientific">Candidatus Desulfatibia vada</name>
    <dbReference type="NCBI Taxonomy" id="2841696"/>
    <lineage>
        <taxon>Bacteria</taxon>
        <taxon>Pseudomonadati</taxon>
        <taxon>Thermodesulfobacteriota</taxon>
        <taxon>Desulfobacteria</taxon>
        <taxon>Desulfobacterales</taxon>
        <taxon>Desulfobacterales incertae sedis</taxon>
        <taxon>Candidatus Desulfatibia</taxon>
    </lineage>
</organism>
<gene>
    <name evidence="1" type="ORF">H8D96_20270</name>
</gene>
<comment type="caution">
    <text evidence="1">The sequence shown here is derived from an EMBL/GenBank/DDBJ whole genome shotgun (WGS) entry which is preliminary data.</text>
</comment>
<evidence type="ECO:0000313" key="1">
    <source>
        <dbReference type="EMBL" id="MBC8434251.1"/>
    </source>
</evidence>
<dbReference type="AlphaFoldDB" id="A0A8J6NUG9"/>
<reference evidence="1 2" key="1">
    <citation type="submission" date="2020-08" db="EMBL/GenBank/DDBJ databases">
        <title>Bridging the membrane lipid divide: bacteria of the FCB group superphylum have the potential to synthesize archaeal ether lipids.</title>
        <authorList>
            <person name="Villanueva L."/>
            <person name="Von Meijenfeldt F.A.B."/>
            <person name="Westbye A.B."/>
            <person name="Yadav S."/>
            <person name="Hopmans E.C."/>
            <person name="Dutilh B.E."/>
            <person name="Sinninghe Damste J.S."/>
        </authorList>
    </citation>
    <scope>NUCLEOTIDE SEQUENCE [LARGE SCALE GENOMIC DNA]</scope>
    <source>
        <strain evidence="1">NIOZ-UU17</strain>
    </source>
</reference>
<evidence type="ECO:0008006" key="3">
    <source>
        <dbReference type="Google" id="ProtNLM"/>
    </source>
</evidence>
<name>A0A8J6NUG9_9BACT</name>
<accession>A0A8J6NUG9</accession>
<dbReference type="Proteomes" id="UP000605201">
    <property type="component" value="Unassembled WGS sequence"/>
</dbReference>
<sequence>MDSQKVMVEIVAKQKGCMLCDLAIAILEEIAPEFEQGILQWKVVDVGSREGVARHAELEKFVGESPPFHP</sequence>